<feature type="region of interest" description="Disordered" evidence="1">
    <location>
        <begin position="528"/>
        <end position="549"/>
    </location>
</feature>
<evidence type="ECO:0000313" key="3">
    <source>
        <dbReference type="EMBL" id="GBM80519.1"/>
    </source>
</evidence>
<dbReference type="GO" id="GO:0004672">
    <property type="term" value="F:protein kinase activity"/>
    <property type="evidence" value="ECO:0007669"/>
    <property type="project" value="InterPro"/>
</dbReference>
<dbReference type="SUPFAM" id="SSF56112">
    <property type="entry name" value="Protein kinase-like (PK-like)"/>
    <property type="match status" value="1"/>
</dbReference>
<dbReference type="Gene3D" id="1.10.510.10">
    <property type="entry name" value="Transferase(Phosphotransferase) domain 1"/>
    <property type="match status" value="1"/>
</dbReference>
<dbReference type="AlphaFoldDB" id="A0A4Y2ITF7"/>
<dbReference type="SMART" id="SM00220">
    <property type="entry name" value="S_TKc"/>
    <property type="match status" value="1"/>
</dbReference>
<dbReference type="EMBL" id="BGPR01002888">
    <property type="protein sequence ID" value="GBM80519.1"/>
    <property type="molecule type" value="Genomic_DNA"/>
</dbReference>
<evidence type="ECO:0000313" key="4">
    <source>
        <dbReference type="Proteomes" id="UP000499080"/>
    </source>
</evidence>
<proteinExistence type="predicted"/>
<gene>
    <name evidence="3" type="ORF">AVEN_123274_1</name>
</gene>
<protein>
    <recommendedName>
        <fullName evidence="2">Protein kinase domain-containing protein</fullName>
    </recommendedName>
</protein>
<name>A0A4Y2ITF7_ARAVE</name>
<sequence>MDKNQCSESKLYSLWNISGNKRYSVKKFINNGKFVSHIVFQDNHKDRDVIGKVVRSFSEGEAFHWPRLHHRSLAPLLDVVPITSNVSILISTYKEINLREIIHDEDFVANPSCFANKKTYMDDVLWGLDYLHRNSLVLMNVSDANIGVCLASNKAVITDFSSLKSICQAKKCKFALPPFYQAPEVSAPNDVHDKFRTFNPIAAEMWAFGVMSLEVFLQHRVPWALVDYNCSRALEIMNYIDLDTLKAANKGSIISHEDVTSFKEFVKLFLTYHPYNRCDARRAALAMFLRPSKKKMAQDISNNWSQQRNECIEGNVAGDSSVRLNDLSSRESSRIISKNYSQQKSDHKAGNVTGGSSIGVNDLSSRESSQIISKNYSQQKSDRKERNVTGGSSIGVNGLSSTKSSKTLRTSKHRLTPKFSVQQTETSCRKIDLNAGLSAKTSREHLPVAHSCSIYDRNHGTEEVPSIRKVHSSTYPNRNRSLDKQKLDDGLTHQISENMLDRRRLHSVHIQQESTQSDLLNQKIESMRKDKMRESDLNLDRSTSESFSSRRIEESRAFETFKSSFLNLSNETDHHSNEVSDDEATGKDPLSQSRMHCSRSKSLYLESFGHESCKSYISLRNLYPSKRNSTIQKKSSVLVQSAPILGDLNNASGVKKSDISIPTVNIRRRKSKKNWKCLIENENGQTEVHGHENLSPEKDDRLQNSTQNEKETDLGTLFCQNQPFELTGEWKRLPEASMIRDSHCILRNRFHCPVHSKIKSSGSFQQSRGIEGENSQSVEQSQKHMSLHLYKSGPLSNCYYSQIRESTNPSYSRAEFSGKSKIVNFGTGLRKCSKKYTDKRSINGDDNLPDLMSVYGFTLKRPQRVGKKGIKKVRKRCFIKIDVVSQKCSKVHANNRQMGTGTTNLQKEKAPKDSSKQWKVKCHKVKTVEKISLPPNAEGNISQIYSKVHIHDSPTMGTVARMLKNEKTPKDCSKQRKVKCHKVKTEKKMRLQQNGDGHTSQQTTISRRSFTILTAESLNNPEVPETKDQSNDKRKSFKKAALYCLCLGNE</sequence>
<dbReference type="OrthoDB" id="6434622at2759"/>
<feature type="compositionally biased region" description="Low complexity" evidence="1">
    <location>
        <begin position="399"/>
        <end position="408"/>
    </location>
</feature>
<feature type="compositionally biased region" description="Basic and acidic residues" evidence="1">
    <location>
        <begin position="906"/>
        <end position="916"/>
    </location>
</feature>
<comment type="caution">
    <text evidence="3">The sequence shown here is derived from an EMBL/GenBank/DDBJ whole genome shotgun (WGS) entry which is preliminary data.</text>
</comment>
<feature type="compositionally biased region" description="Polar residues" evidence="1">
    <location>
        <begin position="896"/>
        <end position="905"/>
    </location>
</feature>
<dbReference type="Proteomes" id="UP000499080">
    <property type="component" value="Unassembled WGS sequence"/>
</dbReference>
<feature type="compositionally biased region" description="Polar residues" evidence="1">
    <location>
        <begin position="761"/>
        <end position="784"/>
    </location>
</feature>
<feature type="region of interest" description="Disordered" evidence="1">
    <location>
        <begin position="569"/>
        <end position="594"/>
    </location>
</feature>
<evidence type="ECO:0000259" key="2">
    <source>
        <dbReference type="PROSITE" id="PS50011"/>
    </source>
</evidence>
<dbReference type="InterPro" id="IPR000719">
    <property type="entry name" value="Prot_kinase_dom"/>
</dbReference>
<feature type="compositionally biased region" description="Polar residues" evidence="1">
    <location>
        <begin position="334"/>
        <end position="343"/>
    </location>
</feature>
<keyword evidence="4" id="KW-1185">Reference proteome</keyword>
<dbReference type="Pfam" id="PF00069">
    <property type="entry name" value="Pkinase"/>
    <property type="match status" value="1"/>
</dbReference>
<feature type="region of interest" description="Disordered" evidence="1">
    <location>
        <begin position="896"/>
        <end position="916"/>
    </location>
</feature>
<feature type="domain" description="Protein kinase" evidence="2">
    <location>
        <begin position="1"/>
        <end position="289"/>
    </location>
</feature>
<accession>A0A4Y2ITF7</accession>
<organism evidence="3 4">
    <name type="scientific">Araneus ventricosus</name>
    <name type="common">Orbweaver spider</name>
    <name type="synonym">Epeira ventricosa</name>
    <dbReference type="NCBI Taxonomy" id="182803"/>
    <lineage>
        <taxon>Eukaryota</taxon>
        <taxon>Metazoa</taxon>
        <taxon>Ecdysozoa</taxon>
        <taxon>Arthropoda</taxon>
        <taxon>Chelicerata</taxon>
        <taxon>Arachnida</taxon>
        <taxon>Araneae</taxon>
        <taxon>Araneomorphae</taxon>
        <taxon>Entelegynae</taxon>
        <taxon>Araneoidea</taxon>
        <taxon>Araneidae</taxon>
        <taxon>Araneus</taxon>
    </lineage>
</organism>
<evidence type="ECO:0000256" key="1">
    <source>
        <dbReference type="SAM" id="MobiDB-lite"/>
    </source>
</evidence>
<feature type="region of interest" description="Disordered" evidence="1">
    <location>
        <begin position="334"/>
        <end position="409"/>
    </location>
</feature>
<dbReference type="PROSITE" id="PS50011">
    <property type="entry name" value="PROTEIN_KINASE_DOM"/>
    <property type="match status" value="1"/>
</dbReference>
<feature type="region of interest" description="Disordered" evidence="1">
    <location>
        <begin position="686"/>
        <end position="713"/>
    </location>
</feature>
<feature type="region of interest" description="Disordered" evidence="1">
    <location>
        <begin position="761"/>
        <end position="785"/>
    </location>
</feature>
<dbReference type="InterPro" id="IPR011009">
    <property type="entry name" value="Kinase-like_dom_sf"/>
</dbReference>
<dbReference type="GO" id="GO:0005524">
    <property type="term" value="F:ATP binding"/>
    <property type="evidence" value="ECO:0007669"/>
    <property type="project" value="InterPro"/>
</dbReference>
<reference evidence="3 4" key="1">
    <citation type="journal article" date="2019" name="Sci. Rep.">
        <title>Orb-weaving spider Araneus ventricosus genome elucidates the spidroin gene catalogue.</title>
        <authorList>
            <person name="Kono N."/>
            <person name="Nakamura H."/>
            <person name="Ohtoshi R."/>
            <person name="Moran D.A.P."/>
            <person name="Shinohara A."/>
            <person name="Yoshida Y."/>
            <person name="Fujiwara M."/>
            <person name="Mori M."/>
            <person name="Tomita M."/>
            <person name="Arakawa K."/>
        </authorList>
    </citation>
    <scope>NUCLEOTIDE SEQUENCE [LARGE SCALE GENOMIC DNA]</scope>
</reference>
<feature type="compositionally biased region" description="Basic and acidic residues" evidence="1">
    <location>
        <begin position="688"/>
        <end position="713"/>
    </location>
</feature>
<feature type="compositionally biased region" description="Polar residues" evidence="1">
    <location>
        <begin position="358"/>
        <end position="379"/>
    </location>
</feature>